<accession>A0A926DK73</accession>
<proteinExistence type="inferred from homology"/>
<dbReference type="AlphaFoldDB" id="A0A926DK73"/>
<reference evidence="6" key="1">
    <citation type="submission" date="2020-08" db="EMBL/GenBank/DDBJ databases">
        <title>Genome public.</title>
        <authorList>
            <person name="Liu C."/>
            <person name="Sun Q."/>
        </authorList>
    </citation>
    <scope>NUCLEOTIDE SEQUENCE</scope>
    <source>
        <strain evidence="6">H8</strain>
    </source>
</reference>
<dbReference type="RefSeq" id="WP_249310967.1">
    <property type="nucleotide sequence ID" value="NZ_JACRSU010000001.1"/>
</dbReference>
<evidence type="ECO:0000259" key="5">
    <source>
        <dbReference type="Pfam" id="PF13472"/>
    </source>
</evidence>
<keyword evidence="3" id="KW-0732">Signal</keyword>
<evidence type="ECO:0000313" key="7">
    <source>
        <dbReference type="Proteomes" id="UP000611762"/>
    </source>
</evidence>
<organism evidence="6 7">
    <name type="scientific">Congzhengia minquanensis</name>
    <dbReference type="NCBI Taxonomy" id="2763657"/>
    <lineage>
        <taxon>Bacteria</taxon>
        <taxon>Bacillati</taxon>
        <taxon>Bacillota</taxon>
        <taxon>Clostridia</taxon>
        <taxon>Eubacteriales</taxon>
        <taxon>Oscillospiraceae</taxon>
        <taxon>Congzhengia</taxon>
    </lineage>
</organism>
<evidence type="ECO:0000256" key="3">
    <source>
        <dbReference type="SAM" id="SignalP"/>
    </source>
</evidence>
<dbReference type="PANTHER" id="PTHR43695">
    <property type="entry name" value="PUTATIVE (AFU_ORTHOLOGUE AFUA_2G17250)-RELATED"/>
    <property type="match status" value="1"/>
</dbReference>
<evidence type="ECO:0000256" key="2">
    <source>
        <dbReference type="ARBA" id="ARBA00022801"/>
    </source>
</evidence>
<comment type="caution">
    <text evidence="6">The sequence shown here is derived from an EMBL/GenBank/DDBJ whole genome shotgun (WGS) entry which is preliminary data.</text>
</comment>
<protein>
    <submittedName>
        <fullName evidence="6">Carbohydrate binding domain-containing protein</fullName>
    </submittedName>
</protein>
<dbReference type="GO" id="GO:0016798">
    <property type="term" value="F:hydrolase activity, acting on glycosyl bonds"/>
    <property type="evidence" value="ECO:0007669"/>
    <property type="project" value="InterPro"/>
</dbReference>
<name>A0A926DK73_9FIRM</name>
<dbReference type="InterPro" id="IPR037459">
    <property type="entry name" value="RhgT-like"/>
</dbReference>
<sequence>MKKLLSVTLALSMLLGLCMMPVQADKPFDTYPYVFEDFEKSLSDGSIYGGNATTLTQVNGGVNGSAGAGYVEISAESNSDLSANTSVMPKVGNLLNFSAWVKLDTEIKTDAMSFILYGMVTVHRTSDDESLPETKDVAAWKQISVNPAGLKAGEWVYVSTQEIWDGQMTCFPTVGYNGVESGNPTGKTSEIQNISHISIRMGQNGGTKDLVNPSDSTLRYYIDDISYNVISPGAGEKDDGNIITNSEFNNNTSGWSFDGPAEIVKDAADPAPDGSEGFVKITPKDSSVFGNVSQSMRLQTNHLYKVSFYAKIIRTAKETTTGGVWFLIFGNNRIPDTNGYNTNYPGYTMKDILTVGEWKKVEFYYLHEYKTFVDQPLNVGIRIFAGDDQHNRSDSDFAADSFKIMDMGALSNGDFELGEGSVRRNNTASVDQTSYQVLGWNGQNAAIEHSSDVRPESDGAHSMKVTVTSNGGTAFQGLGLETDASYRLSFWAKGNGLGAEKPLTLVLSREVPAPGGDSESYDVPDYQYIVGSGAVYDDADYTDEIKNNQEWKISDEWQYYECYYDNTFPLKEGLSAPAENVVPRLPFLSFDVDGNGTETSFFIDDMKLERVDKTMPVLSNVAVYGEAVPGNSVTVSYDYSGPAEKDSVLVKALCEYENGIYTSVGSFSADESFKIPESAVGKKLVFELTPIDVQNTVGKPVTVEANEPSGDWGALYFDRLTQTARAYSSYDTKASVVFAAYENGRLSGVETQELNLTASVKAEAEMKTLDISDADTVKIMLWNELDSLKPISKPVIVDNTVPLPTTVHLLGDSLCVNYGTGSYPQQGWGYYIGNYLNKAGTVINHAQGGRTAETFYHDKWANVKKGIQKGDYVFIAFGLNDFYRTPTYDTELTKEEAYHKYLNLLCTEAKEAGANVIFTTITPNNPKTGKLAAQDNLTKWSGYIKDVAAQNNAVCLDINAVLRKIYYYDEALGKETEEKGAESYKQYFLSPEAMERFKEYPISDDMKNKAATYGDWTHVNEDGANLIARTIAEELAKSQSPLANYVLK</sequence>
<dbReference type="SUPFAM" id="SSF49785">
    <property type="entry name" value="Galactose-binding domain-like"/>
    <property type="match status" value="1"/>
</dbReference>
<feature type="chain" id="PRO_5037921111" evidence="3">
    <location>
        <begin position="25"/>
        <end position="1048"/>
    </location>
</feature>
<dbReference type="Gene3D" id="2.60.120.260">
    <property type="entry name" value="Galactose-binding domain-like"/>
    <property type="match status" value="2"/>
</dbReference>
<keyword evidence="2" id="KW-0378">Hydrolase</keyword>
<dbReference type="InterPro" id="IPR003305">
    <property type="entry name" value="CenC_carb-bd"/>
</dbReference>
<dbReference type="PANTHER" id="PTHR43695:SF1">
    <property type="entry name" value="RHAMNOGALACTURONAN ACETYLESTERASE"/>
    <property type="match status" value="1"/>
</dbReference>
<dbReference type="Pfam" id="PF13472">
    <property type="entry name" value="Lipase_GDSL_2"/>
    <property type="match status" value="1"/>
</dbReference>
<dbReference type="Pfam" id="PF02018">
    <property type="entry name" value="CBM_4_9"/>
    <property type="match status" value="1"/>
</dbReference>
<keyword evidence="7" id="KW-1185">Reference proteome</keyword>
<dbReference type="InterPro" id="IPR013830">
    <property type="entry name" value="SGNH_hydro"/>
</dbReference>
<dbReference type="EMBL" id="JACRSU010000001">
    <property type="protein sequence ID" value="MBC8539761.1"/>
    <property type="molecule type" value="Genomic_DNA"/>
</dbReference>
<evidence type="ECO:0000313" key="6">
    <source>
        <dbReference type="EMBL" id="MBC8539761.1"/>
    </source>
</evidence>
<evidence type="ECO:0000259" key="4">
    <source>
        <dbReference type="Pfam" id="PF02018"/>
    </source>
</evidence>
<dbReference type="Gene3D" id="3.40.50.1110">
    <property type="entry name" value="SGNH hydrolase"/>
    <property type="match status" value="1"/>
</dbReference>
<dbReference type="SUPFAM" id="SSF52266">
    <property type="entry name" value="SGNH hydrolase"/>
    <property type="match status" value="1"/>
</dbReference>
<evidence type="ECO:0000256" key="1">
    <source>
        <dbReference type="ARBA" id="ARBA00008668"/>
    </source>
</evidence>
<dbReference type="InterPro" id="IPR036514">
    <property type="entry name" value="SGNH_hydro_sf"/>
</dbReference>
<gene>
    <name evidence="6" type="ORF">H8698_02070</name>
</gene>
<dbReference type="Proteomes" id="UP000611762">
    <property type="component" value="Unassembled WGS sequence"/>
</dbReference>
<comment type="similarity">
    <text evidence="1">Belongs to the 'GDSL' lipolytic enzyme family.</text>
</comment>
<dbReference type="InterPro" id="IPR008979">
    <property type="entry name" value="Galactose-bd-like_sf"/>
</dbReference>
<feature type="signal peptide" evidence="3">
    <location>
        <begin position="1"/>
        <end position="24"/>
    </location>
</feature>
<feature type="domain" description="CBM-cenC" evidence="4">
    <location>
        <begin position="240"/>
        <end position="367"/>
    </location>
</feature>
<feature type="domain" description="SGNH hydrolase-type esterase" evidence="5">
    <location>
        <begin position="809"/>
        <end position="963"/>
    </location>
</feature>